<feature type="region of interest" description="Disordered" evidence="5">
    <location>
        <begin position="244"/>
        <end position="338"/>
    </location>
</feature>
<organism evidence="7 8">
    <name type="scientific">Vermiconidia calcicola</name>
    <dbReference type="NCBI Taxonomy" id="1690605"/>
    <lineage>
        <taxon>Eukaryota</taxon>
        <taxon>Fungi</taxon>
        <taxon>Dikarya</taxon>
        <taxon>Ascomycota</taxon>
        <taxon>Pezizomycotina</taxon>
        <taxon>Dothideomycetes</taxon>
        <taxon>Dothideomycetidae</taxon>
        <taxon>Mycosphaerellales</taxon>
        <taxon>Extremaceae</taxon>
        <taxon>Vermiconidia</taxon>
    </lineage>
</organism>
<dbReference type="Pfam" id="PF06094">
    <property type="entry name" value="GGACT"/>
    <property type="match status" value="1"/>
</dbReference>
<feature type="active site" description="Proton acceptor" evidence="3">
    <location>
        <position position="96"/>
    </location>
</feature>
<evidence type="ECO:0000256" key="2">
    <source>
        <dbReference type="ARBA" id="ARBA00023239"/>
    </source>
</evidence>
<feature type="compositionally biased region" description="Polar residues" evidence="5">
    <location>
        <begin position="160"/>
        <end position="172"/>
    </location>
</feature>
<evidence type="ECO:0000256" key="4">
    <source>
        <dbReference type="PIRSR" id="PIRSR617939-2"/>
    </source>
</evidence>
<dbReference type="CDD" id="cd06661">
    <property type="entry name" value="GGCT_like"/>
    <property type="match status" value="1"/>
</dbReference>
<evidence type="ECO:0000256" key="5">
    <source>
        <dbReference type="SAM" id="MobiDB-lite"/>
    </source>
</evidence>
<keyword evidence="8" id="KW-1185">Reference proteome</keyword>
<dbReference type="InterPro" id="IPR017939">
    <property type="entry name" value="G-Glutamylcylcotransferase"/>
</dbReference>
<dbReference type="InterPro" id="IPR009288">
    <property type="entry name" value="AIG2-like_dom"/>
</dbReference>
<evidence type="ECO:0000256" key="3">
    <source>
        <dbReference type="PIRSR" id="PIRSR617939-1"/>
    </source>
</evidence>
<feature type="region of interest" description="Disordered" evidence="5">
    <location>
        <begin position="351"/>
        <end position="374"/>
    </location>
</feature>
<evidence type="ECO:0000313" key="8">
    <source>
        <dbReference type="Proteomes" id="UP001345827"/>
    </source>
</evidence>
<evidence type="ECO:0000313" key="7">
    <source>
        <dbReference type="EMBL" id="KAK5542080.1"/>
    </source>
</evidence>
<evidence type="ECO:0000256" key="1">
    <source>
        <dbReference type="ARBA" id="ARBA00012346"/>
    </source>
</evidence>
<evidence type="ECO:0000259" key="6">
    <source>
        <dbReference type="Pfam" id="PF06094"/>
    </source>
</evidence>
<feature type="domain" description="Gamma-glutamylcyclotransferase AIG2-like" evidence="6">
    <location>
        <begin position="23"/>
        <end position="114"/>
    </location>
</feature>
<dbReference type="PANTHER" id="PTHR12935">
    <property type="entry name" value="GAMMA-GLUTAMYLCYCLOTRANSFERASE"/>
    <property type="match status" value="1"/>
</dbReference>
<feature type="region of interest" description="Disordered" evidence="5">
    <location>
        <begin position="133"/>
        <end position="191"/>
    </location>
</feature>
<dbReference type="AlphaFoldDB" id="A0AAV9QHG5"/>
<dbReference type="SUPFAM" id="SSF110857">
    <property type="entry name" value="Gamma-glutamyl cyclotransferase-like"/>
    <property type="match status" value="1"/>
</dbReference>
<dbReference type="EC" id="4.3.2.9" evidence="1"/>
<dbReference type="Proteomes" id="UP001345827">
    <property type="component" value="Unassembled WGS sequence"/>
</dbReference>
<dbReference type="GO" id="GO:0003839">
    <property type="term" value="F:gamma-glutamylcyclotransferase activity"/>
    <property type="evidence" value="ECO:0007669"/>
    <property type="project" value="UniProtKB-EC"/>
</dbReference>
<dbReference type="EMBL" id="JAXLQG010000003">
    <property type="protein sequence ID" value="KAK5542080.1"/>
    <property type="molecule type" value="Genomic_DNA"/>
</dbReference>
<accession>A0AAV9QHG5</accession>
<reference evidence="7 8" key="1">
    <citation type="submission" date="2023-06" db="EMBL/GenBank/DDBJ databases">
        <title>Black Yeasts Isolated from many extreme environments.</title>
        <authorList>
            <person name="Coleine C."/>
            <person name="Stajich J.E."/>
            <person name="Selbmann L."/>
        </authorList>
    </citation>
    <scope>NUCLEOTIDE SEQUENCE [LARGE SCALE GENOMIC DNA]</scope>
    <source>
        <strain evidence="7 8">CCFEE 5887</strain>
    </source>
</reference>
<feature type="binding site" evidence="4">
    <location>
        <begin position="23"/>
        <end position="28"/>
    </location>
    <ligand>
        <name>substrate</name>
    </ligand>
</feature>
<dbReference type="Gene3D" id="3.10.490.10">
    <property type="entry name" value="Gamma-glutamyl cyclotransferase-like"/>
    <property type="match status" value="1"/>
</dbReference>
<feature type="compositionally biased region" description="Low complexity" evidence="5">
    <location>
        <begin position="276"/>
        <end position="287"/>
    </location>
</feature>
<dbReference type="InterPro" id="IPR036568">
    <property type="entry name" value="GGCT-like_sf"/>
</dbReference>
<dbReference type="PANTHER" id="PTHR12935:SF0">
    <property type="entry name" value="GAMMA-GLUTAMYLCYCLOTRANSFERASE"/>
    <property type="match status" value="1"/>
</dbReference>
<gene>
    <name evidence="7" type="ORF">LTR25_001965</name>
</gene>
<comment type="caution">
    <text evidence="7">The sequence shown here is derived from an EMBL/GenBank/DDBJ whole genome shotgun (WGS) entry which is preliminary data.</text>
</comment>
<dbReference type="InterPro" id="IPR013024">
    <property type="entry name" value="GGCT-like"/>
</dbReference>
<sequence>MASINVSKPDVPMASQNVPSQYYFAFGSNMCLVQMAERCPGSCYIGKAVLRGYRWQINQRHVANIVRADDGDNATVVEGLVFSITEQDRRTLDRKEGIRLGVYERVQVVVYLTRDPVHAAKKTDFVRARLEDGHAGGSTSVSKQQVIKGPSPPGPAPKLQYQQQPSHSTQSLPPLPRKQLPPGFRKSEGKPTKAITYLSTRFCEVGFIRKEYVKRMEDAMSDGIKLGISPSYFDSCVKPFVHREISPPHQGKMNVNERTENPAARGPDVQPANRLEQQQTRRQPPQESRVIPPERRAHGPASKKPPPPVGKATRNGDGRKVSQSERKPPSNGQGIDLWKLGTSVATSVFGSATGRAQTAGKANRAHAGPRPPKL</sequence>
<protein>
    <recommendedName>
        <fullName evidence="1">gamma-glutamylcyclotransferase</fullName>
        <ecNumber evidence="1">4.3.2.9</ecNumber>
    </recommendedName>
</protein>
<feature type="compositionally biased region" description="Basic and acidic residues" evidence="5">
    <location>
        <begin position="314"/>
        <end position="328"/>
    </location>
</feature>
<keyword evidence="2" id="KW-0456">Lyase</keyword>
<name>A0AAV9QHG5_9PEZI</name>
<proteinExistence type="predicted"/>